<dbReference type="PANTHER" id="PTHR13887">
    <property type="entry name" value="GLUTATHIONE S-TRANSFERASE KAPPA"/>
    <property type="match status" value="1"/>
</dbReference>
<sequence length="267" mass="29882">MAKCNWLVILVFVNVFFYLAPAYADTIILVNGKSFEGIITAEEDDRVQIEVTASRELKWFPRNQIDSIILEYRDVAPAEYDDPEDQAAAPLSVVGMNDPGAAAAPFKGPRDAPVTVMAFTDYQCPACVRLMPRLQQVLDMHPNQVKIVLRNCPWSYHKYAKEAALAALAAHQQGRFWQFHDALTARGTAIDSATIAAVARETYLDLEKFNEDMNGAYCKEQLARDQQAVKDMGVKATPSVFVNGTFLDDRSLRGFQVMIEAELQKKK</sequence>
<gene>
    <name evidence="7" type="ORF">C4520_13575</name>
</gene>
<dbReference type="PANTHER" id="PTHR13887:SF14">
    <property type="entry name" value="DISULFIDE BOND FORMATION PROTEIN D"/>
    <property type="match status" value="1"/>
</dbReference>
<proteinExistence type="inferred from homology"/>
<evidence type="ECO:0000256" key="1">
    <source>
        <dbReference type="ARBA" id="ARBA00005791"/>
    </source>
</evidence>
<evidence type="ECO:0000256" key="5">
    <source>
        <dbReference type="ARBA" id="ARBA00023284"/>
    </source>
</evidence>
<dbReference type="PROSITE" id="PS51352">
    <property type="entry name" value="THIOREDOXIN_2"/>
    <property type="match status" value="1"/>
</dbReference>
<dbReference type="GO" id="GO:0016491">
    <property type="term" value="F:oxidoreductase activity"/>
    <property type="evidence" value="ECO:0007669"/>
    <property type="project" value="UniProtKB-KW"/>
</dbReference>
<keyword evidence="2" id="KW-0732">Signal</keyword>
<organism evidence="7 8">
    <name type="scientific">Abyssobacteria bacterium (strain SURF_5)</name>
    <dbReference type="NCBI Taxonomy" id="2093360"/>
    <lineage>
        <taxon>Bacteria</taxon>
        <taxon>Pseudomonadati</taxon>
        <taxon>Candidatus Hydrogenedentota</taxon>
        <taxon>Candidatus Abyssobacteria</taxon>
    </lineage>
</organism>
<name>A0A3A4NLJ1_ABYX5</name>
<dbReference type="Proteomes" id="UP000265882">
    <property type="component" value="Unassembled WGS sequence"/>
</dbReference>
<feature type="domain" description="Thioredoxin" evidence="6">
    <location>
        <begin position="92"/>
        <end position="264"/>
    </location>
</feature>
<dbReference type="Gene3D" id="3.40.30.10">
    <property type="entry name" value="Glutaredoxin"/>
    <property type="match status" value="1"/>
</dbReference>
<reference evidence="7 8" key="1">
    <citation type="journal article" date="2017" name="ISME J.">
        <title>Energy and carbon metabolisms in a deep terrestrial subsurface fluid microbial community.</title>
        <authorList>
            <person name="Momper L."/>
            <person name="Jungbluth S.P."/>
            <person name="Lee M.D."/>
            <person name="Amend J.P."/>
        </authorList>
    </citation>
    <scope>NUCLEOTIDE SEQUENCE [LARGE SCALE GENOMIC DNA]</scope>
    <source>
        <strain evidence="7">SURF_5</strain>
    </source>
</reference>
<dbReference type="AlphaFoldDB" id="A0A3A4NLJ1"/>
<keyword evidence="5" id="KW-0676">Redox-active center</keyword>
<evidence type="ECO:0000259" key="6">
    <source>
        <dbReference type="PROSITE" id="PS51352"/>
    </source>
</evidence>
<dbReference type="EMBL" id="QZKU01000094">
    <property type="protein sequence ID" value="RJP18976.1"/>
    <property type="molecule type" value="Genomic_DNA"/>
</dbReference>
<protein>
    <recommendedName>
        <fullName evidence="6">Thioredoxin domain-containing protein</fullName>
    </recommendedName>
</protein>
<comment type="similarity">
    <text evidence="1">Belongs to the thioredoxin family. DsbA subfamily.</text>
</comment>
<evidence type="ECO:0000256" key="3">
    <source>
        <dbReference type="ARBA" id="ARBA00023002"/>
    </source>
</evidence>
<dbReference type="Pfam" id="PF13462">
    <property type="entry name" value="Thioredoxin_4"/>
    <property type="match status" value="1"/>
</dbReference>
<evidence type="ECO:0000313" key="8">
    <source>
        <dbReference type="Proteomes" id="UP000265882"/>
    </source>
</evidence>
<evidence type="ECO:0000256" key="2">
    <source>
        <dbReference type="ARBA" id="ARBA00022729"/>
    </source>
</evidence>
<dbReference type="InterPro" id="IPR013766">
    <property type="entry name" value="Thioredoxin_domain"/>
</dbReference>
<dbReference type="InterPro" id="IPR012336">
    <property type="entry name" value="Thioredoxin-like_fold"/>
</dbReference>
<dbReference type="InterPro" id="IPR036249">
    <property type="entry name" value="Thioredoxin-like_sf"/>
</dbReference>
<dbReference type="SUPFAM" id="SSF52833">
    <property type="entry name" value="Thioredoxin-like"/>
    <property type="match status" value="1"/>
</dbReference>
<keyword evidence="3" id="KW-0560">Oxidoreductase</keyword>
<evidence type="ECO:0000313" key="7">
    <source>
        <dbReference type="EMBL" id="RJP18976.1"/>
    </source>
</evidence>
<accession>A0A3A4NLJ1</accession>
<comment type="caution">
    <text evidence="7">The sequence shown here is derived from an EMBL/GenBank/DDBJ whole genome shotgun (WGS) entry which is preliminary data.</text>
</comment>
<evidence type="ECO:0000256" key="4">
    <source>
        <dbReference type="ARBA" id="ARBA00023157"/>
    </source>
</evidence>
<keyword evidence="4" id="KW-1015">Disulfide bond</keyword>